<dbReference type="eggNOG" id="KOG0940">
    <property type="taxonomic scope" value="Eukaryota"/>
</dbReference>
<dbReference type="CDD" id="cd00078">
    <property type="entry name" value="HECTc"/>
    <property type="match status" value="1"/>
</dbReference>
<dbReference type="STRING" id="10228.B3RQQ2"/>
<sequence length="339" mass="39706">MFESTKCLQKNKLEIQFVGEDGLDYGGLTREFFFLLSRELFNPVCGLFEYSANDTYTIQVSPKSTYVDHWQDWFRFCGRVIGMAIVHRYLLDVFFARPFYKALLERPCNIGDLEFVDEQYHRSITWIMDNEITDDLAVPFCISYDVFGEKREYELKPNGRNIYVTESDKKEYVELFLKWRLEQSISEQIKPILKGFRDIIGPEMLSTFDANELELLICGTHDIDVDDWIKNTEYRSGYSEDHQVIVWFWEAVRIMSNEKRLRLLQFITGTSSLPVEGFAALRGSSGLRKFCIDKLSSTDKLPRAHTCFNRLDLPAYPSYKVLYKKLVLAIEETDNFGIE</sequence>
<dbReference type="GO" id="GO:0005737">
    <property type="term" value="C:cytoplasm"/>
    <property type="evidence" value="ECO:0007669"/>
    <property type="project" value="UniProtKB-ARBA"/>
</dbReference>
<dbReference type="SMART" id="SM00119">
    <property type="entry name" value="HECTc"/>
    <property type="match status" value="1"/>
</dbReference>
<dbReference type="RefSeq" id="XP_002110734.1">
    <property type="nucleotide sequence ID" value="XM_002110698.1"/>
</dbReference>
<dbReference type="GO" id="GO:0061630">
    <property type="term" value="F:ubiquitin protein ligase activity"/>
    <property type="evidence" value="ECO:0007669"/>
    <property type="project" value="UniProtKB-EC"/>
</dbReference>
<dbReference type="PANTHER" id="PTHR11254:SF320">
    <property type="entry name" value="HECT-TYPE E3 UBIQUITIN TRANSFERASE"/>
    <property type="match status" value="1"/>
</dbReference>
<comment type="pathway">
    <text evidence="2">Protein modification; protein ubiquitination.</text>
</comment>
<evidence type="ECO:0000313" key="9">
    <source>
        <dbReference type="EMBL" id="EDV26738.1"/>
    </source>
</evidence>
<reference evidence="9 10" key="1">
    <citation type="journal article" date="2008" name="Nature">
        <title>The Trichoplax genome and the nature of placozoans.</title>
        <authorList>
            <person name="Srivastava M."/>
            <person name="Begovic E."/>
            <person name="Chapman J."/>
            <person name="Putnam N.H."/>
            <person name="Hellsten U."/>
            <person name="Kawashima T."/>
            <person name="Kuo A."/>
            <person name="Mitros T."/>
            <person name="Salamov A."/>
            <person name="Carpenter M.L."/>
            <person name="Signorovitch A.Y."/>
            <person name="Moreno M.A."/>
            <person name="Kamm K."/>
            <person name="Grimwood J."/>
            <person name="Schmutz J."/>
            <person name="Shapiro H."/>
            <person name="Grigoriev I.V."/>
            <person name="Buss L.W."/>
            <person name="Schierwater B."/>
            <person name="Dellaporta S.L."/>
            <person name="Rokhsar D.S."/>
        </authorList>
    </citation>
    <scope>NUCLEOTIDE SEQUENCE [LARGE SCALE GENOMIC DNA]</scope>
    <source>
        <strain evidence="9 10">Grell-BS-1999</strain>
    </source>
</reference>
<dbReference type="EC" id="2.3.2.26" evidence="3"/>
<dbReference type="Gene3D" id="3.90.1750.10">
    <property type="entry name" value="Hect, E3 ligase catalytic domains"/>
    <property type="match status" value="1"/>
</dbReference>
<dbReference type="KEGG" id="tad:TRIADDRAFT_22516"/>
<feature type="domain" description="HECT" evidence="8">
    <location>
        <begin position="4"/>
        <end position="339"/>
    </location>
</feature>
<accession>B3RQQ2</accession>
<evidence type="ECO:0000256" key="1">
    <source>
        <dbReference type="ARBA" id="ARBA00000885"/>
    </source>
</evidence>
<keyword evidence="6 7" id="KW-0833">Ubl conjugation pathway</keyword>
<dbReference type="OMA" id="ADHICIT"/>
<dbReference type="SUPFAM" id="SSF56204">
    <property type="entry name" value="Hect, E3 ligase catalytic domain"/>
    <property type="match status" value="1"/>
</dbReference>
<protein>
    <recommendedName>
        <fullName evidence="3">HECT-type E3 ubiquitin transferase</fullName>
        <ecNumber evidence="3">2.3.2.26</ecNumber>
    </recommendedName>
</protein>
<dbReference type="PhylomeDB" id="B3RQQ2"/>
<proteinExistence type="predicted"/>
<evidence type="ECO:0000256" key="5">
    <source>
        <dbReference type="ARBA" id="ARBA00022737"/>
    </source>
</evidence>
<keyword evidence="10" id="KW-1185">Reference proteome</keyword>
<keyword evidence="5" id="KW-0677">Repeat</keyword>
<dbReference type="Gene3D" id="3.30.2160.10">
    <property type="entry name" value="Hect, E3 ligase catalytic domain"/>
    <property type="match status" value="1"/>
</dbReference>
<evidence type="ECO:0000256" key="7">
    <source>
        <dbReference type="PROSITE-ProRule" id="PRU00104"/>
    </source>
</evidence>
<dbReference type="InterPro" id="IPR000569">
    <property type="entry name" value="HECT_dom"/>
</dbReference>
<dbReference type="InParanoid" id="B3RQQ2"/>
<dbReference type="GeneID" id="6751947"/>
<dbReference type="FunFam" id="3.30.2410.10:FF:000002">
    <property type="entry name" value="E3 ubiquitin-protein ligase HECW2"/>
    <property type="match status" value="1"/>
</dbReference>
<gene>
    <name evidence="9" type="ORF">TRIADDRAFT_22516</name>
</gene>
<evidence type="ECO:0000259" key="8">
    <source>
        <dbReference type="PROSITE" id="PS50237"/>
    </source>
</evidence>
<dbReference type="InterPro" id="IPR035983">
    <property type="entry name" value="Hect_E3_ubiquitin_ligase"/>
</dbReference>
<keyword evidence="4" id="KW-0808">Transferase</keyword>
<evidence type="ECO:0000256" key="4">
    <source>
        <dbReference type="ARBA" id="ARBA00022679"/>
    </source>
</evidence>
<evidence type="ECO:0000256" key="6">
    <source>
        <dbReference type="ARBA" id="ARBA00022786"/>
    </source>
</evidence>
<dbReference type="CTD" id="6751947"/>
<dbReference type="PROSITE" id="PS50237">
    <property type="entry name" value="HECT"/>
    <property type="match status" value="1"/>
</dbReference>
<dbReference type="HOGENOM" id="CLU_002173_9_0_1"/>
<evidence type="ECO:0000256" key="2">
    <source>
        <dbReference type="ARBA" id="ARBA00004906"/>
    </source>
</evidence>
<name>B3RQQ2_TRIAD</name>
<dbReference type="EMBL" id="DS985243">
    <property type="protein sequence ID" value="EDV26738.1"/>
    <property type="molecule type" value="Genomic_DNA"/>
</dbReference>
<organism evidence="9 10">
    <name type="scientific">Trichoplax adhaerens</name>
    <name type="common">Trichoplax reptans</name>
    <dbReference type="NCBI Taxonomy" id="10228"/>
    <lineage>
        <taxon>Eukaryota</taxon>
        <taxon>Metazoa</taxon>
        <taxon>Placozoa</taxon>
        <taxon>Uniplacotomia</taxon>
        <taxon>Trichoplacea</taxon>
        <taxon>Trichoplacidae</taxon>
        <taxon>Trichoplax</taxon>
    </lineage>
</organism>
<evidence type="ECO:0000256" key="3">
    <source>
        <dbReference type="ARBA" id="ARBA00012485"/>
    </source>
</evidence>
<dbReference type="PANTHER" id="PTHR11254">
    <property type="entry name" value="HECT DOMAIN UBIQUITIN-PROTEIN LIGASE"/>
    <property type="match status" value="1"/>
</dbReference>
<dbReference type="OrthoDB" id="423283at2759"/>
<comment type="catalytic activity">
    <reaction evidence="1">
        <text>S-ubiquitinyl-[E2 ubiquitin-conjugating enzyme]-L-cysteine + [acceptor protein]-L-lysine = [E2 ubiquitin-conjugating enzyme]-L-cysteine + N(6)-ubiquitinyl-[acceptor protein]-L-lysine.</text>
        <dbReference type="EC" id="2.3.2.26"/>
    </reaction>
</comment>
<dbReference type="Proteomes" id="UP000009022">
    <property type="component" value="Unassembled WGS sequence"/>
</dbReference>
<feature type="active site" description="Glycyl thioester intermediate" evidence="7">
    <location>
        <position position="307"/>
    </location>
</feature>
<dbReference type="FunFam" id="3.90.1750.10:FF:000079">
    <property type="entry name" value="E3 ubiquitin-protein ligase"/>
    <property type="match status" value="1"/>
</dbReference>
<dbReference type="Pfam" id="PF00632">
    <property type="entry name" value="HECT"/>
    <property type="match status" value="1"/>
</dbReference>
<dbReference type="FunFam" id="3.30.2160.10:FF:000001">
    <property type="entry name" value="E3 ubiquitin-protein ligase NEDD4-like"/>
    <property type="match status" value="1"/>
</dbReference>
<dbReference type="Gene3D" id="3.30.2410.10">
    <property type="entry name" value="Hect, E3 ligase catalytic domain"/>
    <property type="match status" value="1"/>
</dbReference>
<dbReference type="InterPro" id="IPR050409">
    <property type="entry name" value="E3_ubiq-protein_ligase"/>
</dbReference>
<evidence type="ECO:0000313" key="10">
    <source>
        <dbReference type="Proteomes" id="UP000009022"/>
    </source>
</evidence>
<dbReference type="AlphaFoldDB" id="B3RQQ2"/>